<feature type="transmembrane region" description="Helical" evidence="1">
    <location>
        <begin position="63"/>
        <end position="80"/>
    </location>
</feature>
<dbReference type="OrthoDB" id="10018316at2759"/>
<keyword evidence="3" id="KW-1185">Reference proteome</keyword>
<evidence type="ECO:0000256" key="1">
    <source>
        <dbReference type="SAM" id="Phobius"/>
    </source>
</evidence>
<accession>A0A5N5X4F9</accession>
<dbReference type="AlphaFoldDB" id="A0A5N5X4F9"/>
<keyword evidence="1" id="KW-0812">Transmembrane</keyword>
<feature type="transmembrane region" description="Helical" evidence="1">
    <location>
        <begin position="32"/>
        <end position="51"/>
    </location>
</feature>
<protein>
    <submittedName>
        <fullName evidence="2">Uncharacterized protein</fullName>
    </submittedName>
</protein>
<evidence type="ECO:0000313" key="3">
    <source>
        <dbReference type="Proteomes" id="UP000326565"/>
    </source>
</evidence>
<name>A0A5N5X4F9_9EURO</name>
<reference evidence="2 3" key="1">
    <citation type="submission" date="2019-04" db="EMBL/GenBank/DDBJ databases">
        <title>Friends and foes A comparative genomics study of 23 Aspergillus species from section Flavi.</title>
        <authorList>
            <consortium name="DOE Joint Genome Institute"/>
            <person name="Kjaerbolling I."/>
            <person name="Vesth T."/>
            <person name="Frisvad J.C."/>
            <person name="Nybo J.L."/>
            <person name="Theobald S."/>
            <person name="Kildgaard S."/>
            <person name="Isbrandt T."/>
            <person name="Kuo A."/>
            <person name="Sato A."/>
            <person name="Lyhne E.K."/>
            <person name="Kogle M.E."/>
            <person name="Wiebenga A."/>
            <person name="Kun R.S."/>
            <person name="Lubbers R.J."/>
            <person name="Makela M.R."/>
            <person name="Barry K."/>
            <person name="Chovatia M."/>
            <person name="Clum A."/>
            <person name="Daum C."/>
            <person name="Haridas S."/>
            <person name="He G."/>
            <person name="LaButti K."/>
            <person name="Lipzen A."/>
            <person name="Mondo S."/>
            <person name="Riley R."/>
            <person name="Salamov A."/>
            <person name="Simmons B.A."/>
            <person name="Magnuson J.K."/>
            <person name="Henrissat B."/>
            <person name="Mortensen U.H."/>
            <person name="Larsen T.O."/>
            <person name="Devries R.P."/>
            <person name="Grigoriev I.V."/>
            <person name="Machida M."/>
            <person name="Baker S.E."/>
            <person name="Andersen M.R."/>
        </authorList>
    </citation>
    <scope>NUCLEOTIDE SEQUENCE [LARGE SCALE GENOMIC DNA]</scope>
    <source>
        <strain evidence="2 3">CBS 151.66</strain>
    </source>
</reference>
<dbReference type="EMBL" id="ML732213">
    <property type="protein sequence ID" value="KAB8074220.1"/>
    <property type="molecule type" value="Genomic_DNA"/>
</dbReference>
<evidence type="ECO:0000313" key="2">
    <source>
        <dbReference type="EMBL" id="KAB8074220.1"/>
    </source>
</evidence>
<dbReference type="Proteomes" id="UP000326565">
    <property type="component" value="Unassembled WGS sequence"/>
</dbReference>
<sequence>MHFSAIYLLRYLTICYLRRLASHTRALEHTCFRFRCAIYASAFSVFFFFFLFQRLEYGCDSSFLFYTLRLMALFLRRFNVAAARPS</sequence>
<keyword evidence="1" id="KW-1133">Transmembrane helix</keyword>
<proteinExistence type="predicted"/>
<keyword evidence="1" id="KW-0472">Membrane</keyword>
<gene>
    <name evidence="2" type="ORF">BDV29DRAFT_173963</name>
</gene>
<organism evidence="2 3">
    <name type="scientific">Aspergillus leporis</name>
    <dbReference type="NCBI Taxonomy" id="41062"/>
    <lineage>
        <taxon>Eukaryota</taxon>
        <taxon>Fungi</taxon>
        <taxon>Dikarya</taxon>
        <taxon>Ascomycota</taxon>
        <taxon>Pezizomycotina</taxon>
        <taxon>Eurotiomycetes</taxon>
        <taxon>Eurotiomycetidae</taxon>
        <taxon>Eurotiales</taxon>
        <taxon>Aspergillaceae</taxon>
        <taxon>Aspergillus</taxon>
        <taxon>Aspergillus subgen. Circumdati</taxon>
    </lineage>
</organism>